<sequence>MSSQPQPFDRQAAERQLRTLEPLLGTWRIGGDAPGTVTYQWADMGGWIIQHVELDSEDGPTRGVEYIGYDTETSTLRSYYFSGTGELLRYTYRLDGTTLSIFFGDETSPAKYVGTFDPDFTSSTGGWQWPGGGYQTTMTRIDGGDHHSGRV</sequence>
<dbReference type="AlphaFoldDB" id="A0A7W9MTR0"/>
<evidence type="ECO:0000313" key="1">
    <source>
        <dbReference type="EMBL" id="MBB5836056.1"/>
    </source>
</evidence>
<comment type="caution">
    <text evidence="1">The sequence shown here is derived from an EMBL/GenBank/DDBJ whole genome shotgun (WGS) entry which is preliminary data.</text>
</comment>
<name>A0A7W9MTR0_9ACTN</name>
<evidence type="ECO:0008006" key="3">
    <source>
        <dbReference type="Google" id="ProtNLM"/>
    </source>
</evidence>
<dbReference type="RefSeq" id="WP_184795617.1">
    <property type="nucleotide sequence ID" value="NZ_JACHMY010000001.1"/>
</dbReference>
<keyword evidence="2" id="KW-1185">Reference proteome</keyword>
<protein>
    <recommendedName>
        <fullName evidence="3">DUF1579 domain-containing protein</fullName>
    </recommendedName>
</protein>
<dbReference type="Proteomes" id="UP000549971">
    <property type="component" value="Unassembled WGS sequence"/>
</dbReference>
<dbReference type="EMBL" id="JACHMY010000001">
    <property type="protein sequence ID" value="MBB5836056.1"/>
    <property type="molecule type" value="Genomic_DNA"/>
</dbReference>
<proteinExistence type="predicted"/>
<organism evidence="1 2">
    <name type="scientific">Kribbella italica</name>
    <dbReference type="NCBI Taxonomy" id="1540520"/>
    <lineage>
        <taxon>Bacteria</taxon>
        <taxon>Bacillati</taxon>
        <taxon>Actinomycetota</taxon>
        <taxon>Actinomycetes</taxon>
        <taxon>Propionibacteriales</taxon>
        <taxon>Kribbellaceae</taxon>
        <taxon>Kribbella</taxon>
    </lineage>
</organism>
<reference evidence="1 2" key="1">
    <citation type="submission" date="2020-08" db="EMBL/GenBank/DDBJ databases">
        <title>Sequencing the genomes of 1000 actinobacteria strains.</title>
        <authorList>
            <person name="Klenk H.-P."/>
        </authorList>
    </citation>
    <scope>NUCLEOTIDE SEQUENCE [LARGE SCALE GENOMIC DNA]</scope>
    <source>
        <strain evidence="1 2">DSM 28967</strain>
    </source>
</reference>
<gene>
    <name evidence="1" type="ORF">HDA39_002790</name>
</gene>
<evidence type="ECO:0000313" key="2">
    <source>
        <dbReference type="Proteomes" id="UP000549971"/>
    </source>
</evidence>
<accession>A0A7W9MTR0</accession>